<reference evidence="2" key="1">
    <citation type="journal article" date="2022" name="Mol. Ecol. Resour.">
        <title>The genomes of chicory, endive, great burdock and yacon provide insights into Asteraceae palaeo-polyploidization history and plant inulin production.</title>
        <authorList>
            <person name="Fan W."/>
            <person name="Wang S."/>
            <person name="Wang H."/>
            <person name="Wang A."/>
            <person name="Jiang F."/>
            <person name="Liu H."/>
            <person name="Zhao H."/>
            <person name="Xu D."/>
            <person name="Zhang Y."/>
        </authorList>
    </citation>
    <scope>NUCLEOTIDE SEQUENCE [LARGE SCALE GENOMIC DNA]</scope>
    <source>
        <strain evidence="2">cv. Punajuju</strain>
    </source>
</reference>
<accession>A0ACB9E1M3</accession>
<dbReference type="EMBL" id="CM042012">
    <property type="protein sequence ID" value="KAI3752448.1"/>
    <property type="molecule type" value="Genomic_DNA"/>
</dbReference>
<protein>
    <submittedName>
        <fullName evidence="1">Uncharacterized protein</fullName>
    </submittedName>
</protein>
<name>A0ACB9E1M3_CICIN</name>
<sequence length="128" mass="14147">MIISIGMEVNDTKLDPLPPTLSVLGSDFVYNDDVPPVPLKRKQWHRIDALPLTLQPLGGDFVYTDDNLPVSLTIDESSITTKSAYKNISAPRERLDPRRSPGLSSTASNLGNQVTRTKSILGNKFRIK</sequence>
<proteinExistence type="predicted"/>
<dbReference type="Proteomes" id="UP001055811">
    <property type="component" value="Linkage Group LG04"/>
</dbReference>
<gene>
    <name evidence="1" type="ORF">L2E82_24481</name>
</gene>
<organism evidence="1 2">
    <name type="scientific">Cichorium intybus</name>
    <name type="common">Chicory</name>
    <dbReference type="NCBI Taxonomy" id="13427"/>
    <lineage>
        <taxon>Eukaryota</taxon>
        <taxon>Viridiplantae</taxon>
        <taxon>Streptophyta</taxon>
        <taxon>Embryophyta</taxon>
        <taxon>Tracheophyta</taxon>
        <taxon>Spermatophyta</taxon>
        <taxon>Magnoliopsida</taxon>
        <taxon>eudicotyledons</taxon>
        <taxon>Gunneridae</taxon>
        <taxon>Pentapetalae</taxon>
        <taxon>asterids</taxon>
        <taxon>campanulids</taxon>
        <taxon>Asterales</taxon>
        <taxon>Asteraceae</taxon>
        <taxon>Cichorioideae</taxon>
        <taxon>Cichorieae</taxon>
        <taxon>Cichoriinae</taxon>
        <taxon>Cichorium</taxon>
    </lineage>
</organism>
<evidence type="ECO:0000313" key="1">
    <source>
        <dbReference type="EMBL" id="KAI3752448.1"/>
    </source>
</evidence>
<comment type="caution">
    <text evidence="1">The sequence shown here is derived from an EMBL/GenBank/DDBJ whole genome shotgun (WGS) entry which is preliminary data.</text>
</comment>
<keyword evidence="2" id="KW-1185">Reference proteome</keyword>
<reference evidence="1 2" key="2">
    <citation type="journal article" date="2022" name="Mol. Ecol. Resour.">
        <title>The genomes of chicory, endive, great burdock and yacon provide insights into Asteraceae paleo-polyploidization history and plant inulin production.</title>
        <authorList>
            <person name="Fan W."/>
            <person name="Wang S."/>
            <person name="Wang H."/>
            <person name="Wang A."/>
            <person name="Jiang F."/>
            <person name="Liu H."/>
            <person name="Zhao H."/>
            <person name="Xu D."/>
            <person name="Zhang Y."/>
        </authorList>
    </citation>
    <scope>NUCLEOTIDE SEQUENCE [LARGE SCALE GENOMIC DNA]</scope>
    <source>
        <strain evidence="2">cv. Punajuju</strain>
        <tissue evidence="1">Leaves</tissue>
    </source>
</reference>
<evidence type="ECO:0000313" key="2">
    <source>
        <dbReference type="Proteomes" id="UP001055811"/>
    </source>
</evidence>